<name>A0A6M4GYJ5_9PROT</name>
<sequence length="477" mass="52097">MPPPERHQQVLLFALEAALGRFVRFYAAIFIGLGGFVLALAWTMGPQQLVEAHRYSKLTAKADAKIVERWVALEWKPKDAERAPDWRNVAKATPCVVVEYDGAWGSQQRAFCGTRFPFNREYRLHELSELAPGVAFAWSRDARGLLATEVRMAPELRAYLAQKPPIPPAFPSISGARTALELLQLENAQPVERTIRGWSSQDVAFPLAVDPDDPAQSWPQRFIANRLAEPRPWLAAIVAGAFGLAIYTPGMLLLFSGLPPLTRVLMAVIPLLALPWWGEHLPRSIAKLNEDFGEVIEDMVGDIDRLGRLTATDPGEALMASGERIVFDPVVAPYAQTFGRLALKAPASPAASTDEAFGALHAVVAAQARTWSASDRQALFANLTAEKQRSLYDAGLAFVPLAAEAVAAPGEDEPTRLAARAFLSEWVTQPVLEPHPGDAAFATRVAIYRALQRSPVPVIANPAGWIADRATEASKKR</sequence>
<keyword evidence="1" id="KW-1133">Transmembrane helix</keyword>
<protein>
    <submittedName>
        <fullName evidence="2">Uncharacterized protein</fullName>
    </submittedName>
</protein>
<gene>
    <name evidence="2" type="ORF">DSM104443_03051</name>
</gene>
<dbReference type="Proteomes" id="UP000501534">
    <property type="component" value="Chromosome"/>
</dbReference>
<accession>A0A6M4GYJ5</accession>
<organism evidence="2 3">
    <name type="scientific">Usitatibacter rugosus</name>
    <dbReference type="NCBI Taxonomy" id="2732067"/>
    <lineage>
        <taxon>Bacteria</taxon>
        <taxon>Pseudomonadati</taxon>
        <taxon>Pseudomonadota</taxon>
        <taxon>Betaproteobacteria</taxon>
        <taxon>Nitrosomonadales</taxon>
        <taxon>Usitatibacteraceae</taxon>
        <taxon>Usitatibacter</taxon>
    </lineage>
</organism>
<keyword evidence="1" id="KW-0812">Transmembrane</keyword>
<dbReference type="AlphaFoldDB" id="A0A6M4GYJ5"/>
<evidence type="ECO:0000256" key="1">
    <source>
        <dbReference type="SAM" id="Phobius"/>
    </source>
</evidence>
<evidence type="ECO:0000313" key="2">
    <source>
        <dbReference type="EMBL" id="QJR11968.1"/>
    </source>
</evidence>
<keyword evidence="3" id="KW-1185">Reference proteome</keyword>
<keyword evidence="1" id="KW-0472">Membrane</keyword>
<dbReference type="KEGG" id="uru:DSM104443_03051"/>
<evidence type="ECO:0000313" key="3">
    <source>
        <dbReference type="Proteomes" id="UP000501534"/>
    </source>
</evidence>
<proteinExistence type="predicted"/>
<dbReference type="EMBL" id="CP053069">
    <property type="protein sequence ID" value="QJR11968.1"/>
    <property type="molecule type" value="Genomic_DNA"/>
</dbReference>
<feature type="transmembrane region" description="Helical" evidence="1">
    <location>
        <begin position="25"/>
        <end position="44"/>
    </location>
</feature>
<reference evidence="2 3" key="1">
    <citation type="submission" date="2020-04" db="EMBL/GenBank/DDBJ databases">
        <title>Usitatibacter rugosus gen. nov., sp. nov. and Usitatibacter palustris sp. nov., novel members of Usitatibacteraceae fam. nov. within the order Nitrosomonadales isolated from soil.</title>
        <authorList>
            <person name="Huber K.J."/>
            <person name="Neumann-Schaal M."/>
            <person name="Geppert A."/>
            <person name="Luckner M."/>
            <person name="Wanner G."/>
            <person name="Overmann J."/>
        </authorList>
    </citation>
    <scope>NUCLEOTIDE SEQUENCE [LARGE SCALE GENOMIC DNA]</scope>
    <source>
        <strain evidence="2 3">0125_3</strain>
    </source>
</reference>
<dbReference type="RefSeq" id="WP_171093752.1">
    <property type="nucleotide sequence ID" value="NZ_CP053069.1"/>
</dbReference>
<feature type="transmembrane region" description="Helical" evidence="1">
    <location>
        <begin position="233"/>
        <end position="255"/>
    </location>
</feature>